<name>A0A2K3M2M1_TRIPR</name>
<sequence>MENNQQSFWQFSDQLRVHTSNLANLSLNDSIWGTSYSSSKKPAADQRINFDIKVGGQINNNNNSVSLEKSPVSDFNNHAWNGVVDVGLNGGFNKGIYSKPSYGNFNANNNLNNINFKGNNVVGVGVEDEIFHLPNKSAKKNTNPNKKHGDNNNNNSDGNKNKDSKAASDKRFKTLPPSESLPRNETIGGYIFVCNNDTMAENLKRQLFD</sequence>
<accession>A0A2K3M2M1</accession>
<dbReference type="PROSITE" id="PS51222">
    <property type="entry name" value="DCD"/>
    <property type="match status" value="1"/>
</dbReference>
<gene>
    <name evidence="3" type="ORF">L195_g041103</name>
</gene>
<feature type="domain" description="DCD" evidence="2">
    <location>
        <begin position="185"/>
        <end position="209"/>
    </location>
</feature>
<reference evidence="3 4" key="2">
    <citation type="journal article" date="2017" name="Front. Plant Sci.">
        <title>Gene Classification and Mining of Molecular Markers Useful in Red Clover (Trifolium pratense) Breeding.</title>
        <authorList>
            <person name="Istvanek J."/>
            <person name="Dluhosova J."/>
            <person name="Dluhos P."/>
            <person name="Patkova L."/>
            <person name="Nedelnik J."/>
            <person name="Repkova J."/>
        </authorList>
    </citation>
    <scope>NUCLEOTIDE SEQUENCE [LARGE SCALE GENOMIC DNA]</scope>
    <source>
        <strain evidence="4">cv. Tatra</strain>
        <tissue evidence="3">Young leaves</tissue>
    </source>
</reference>
<evidence type="ECO:0000313" key="3">
    <source>
        <dbReference type="EMBL" id="PNX85038.1"/>
    </source>
</evidence>
<organism evidence="3 4">
    <name type="scientific">Trifolium pratense</name>
    <name type="common">Red clover</name>
    <dbReference type="NCBI Taxonomy" id="57577"/>
    <lineage>
        <taxon>Eukaryota</taxon>
        <taxon>Viridiplantae</taxon>
        <taxon>Streptophyta</taxon>
        <taxon>Embryophyta</taxon>
        <taxon>Tracheophyta</taxon>
        <taxon>Spermatophyta</taxon>
        <taxon>Magnoliopsida</taxon>
        <taxon>eudicotyledons</taxon>
        <taxon>Gunneridae</taxon>
        <taxon>Pentapetalae</taxon>
        <taxon>rosids</taxon>
        <taxon>fabids</taxon>
        <taxon>Fabales</taxon>
        <taxon>Fabaceae</taxon>
        <taxon>Papilionoideae</taxon>
        <taxon>50 kb inversion clade</taxon>
        <taxon>NPAAA clade</taxon>
        <taxon>Hologalegina</taxon>
        <taxon>IRL clade</taxon>
        <taxon>Trifolieae</taxon>
        <taxon>Trifolium</taxon>
    </lineage>
</organism>
<feature type="compositionally biased region" description="Basic and acidic residues" evidence="1">
    <location>
        <begin position="159"/>
        <end position="172"/>
    </location>
</feature>
<reference evidence="3 4" key="1">
    <citation type="journal article" date="2014" name="Am. J. Bot.">
        <title>Genome assembly and annotation for red clover (Trifolium pratense; Fabaceae).</title>
        <authorList>
            <person name="Istvanek J."/>
            <person name="Jaros M."/>
            <person name="Krenek A."/>
            <person name="Repkova J."/>
        </authorList>
    </citation>
    <scope>NUCLEOTIDE SEQUENCE [LARGE SCALE GENOMIC DNA]</scope>
    <source>
        <strain evidence="4">cv. Tatra</strain>
        <tissue evidence="3">Young leaves</tissue>
    </source>
</reference>
<dbReference type="Proteomes" id="UP000236291">
    <property type="component" value="Unassembled WGS sequence"/>
</dbReference>
<dbReference type="PANTHER" id="PTHR46034">
    <property type="match status" value="1"/>
</dbReference>
<evidence type="ECO:0000313" key="4">
    <source>
        <dbReference type="Proteomes" id="UP000236291"/>
    </source>
</evidence>
<dbReference type="InterPro" id="IPR013989">
    <property type="entry name" value="Dev_and_cell_death_domain"/>
</dbReference>
<dbReference type="PANTHER" id="PTHR46034:SF32">
    <property type="entry name" value="DCD DOMAIN-CONTAINING PROTEIN NRP-B"/>
    <property type="match status" value="1"/>
</dbReference>
<evidence type="ECO:0000256" key="1">
    <source>
        <dbReference type="SAM" id="MobiDB-lite"/>
    </source>
</evidence>
<dbReference type="GO" id="GO:0034976">
    <property type="term" value="P:response to endoplasmic reticulum stress"/>
    <property type="evidence" value="ECO:0007669"/>
    <property type="project" value="InterPro"/>
</dbReference>
<dbReference type="STRING" id="57577.A0A2K3M2M1"/>
<protein>
    <submittedName>
        <fullName evidence="3">N-rich protein</fullName>
    </submittedName>
</protein>
<comment type="caution">
    <text evidence="3">The sequence shown here is derived from an EMBL/GenBank/DDBJ whole genome shotgun (WGS) entry which is preliminary data.</text>
</comment>
<feature type="region of interest" description="Disordered" evidence="1">
    <location>
        <begin position="135"/>
        <end position="181"/>
    </location>
</feature>
<dbReference type="InterPro" id="IPR044832">
    <property type="entry name" value="NRP-like"/>
</dbReference>
<evidence type="ECO:0000259" key="2">
    <source>
        <dbReference type="PROSITE" id="PS51222"/>
    </source>
</evidence>
<proteinExistence type="predicted"/>
<dbReference type="AlphaFoldDB" id="A0A2K3M2M1"/>
<dbReference type="EMBL" id="ASHM01047825">
    <property type="protein sequence ID" value="PNX85038.1"/>
    <property type="molecule type" value="Genomic_DNA"/>
</dbReference>